<accession>A0A2A9NF57</accession>
<evidence type="ECO:0000256" key="5">
    <source>
        <dbReference type="ARBA" id="ARBA00023242"/>
    </source>
</evidence>
<keyword evidence="4" id="KW-0804">Transcription</keyword>
<keyword evidence="5" id="KW-0539">Nucleus</keyword>
<comment type="subcellular location">
    <subcellularLocation>
        <location evidence="1">Nucleus</location>
        <location evidence="1">Nucleolus</location>
    </subcellularLocation>
</comment>
<feature type="region of interest" description="Disordered" evidence="6">
    <location>
        <begin position="1"/>
        <end position="29"/>
    </location>
</feature>
<keyword evidence="3" id="KW-0240">DNA-directed RNA polymerase</keyword>
<evidence type="ECO:0000256" key="1">
    <source>
        <dbReference type="ARBA" id="ARBA00004604"/>
    </source>
</evidence>
<name>A0A2A9NF57_9AGAR</name>
<dbReference type="Proteomes" id="UP000242287">
    <property type="component" value="Unassembled WGS sequence"/>
</dbReference>
<proteinExistence type="inferred from homology"/>
<evidence type="ECO:0000313" key="8">
    <source>
        <dbReference type="Proteomes" id="UP000242287"/>
    </source>
</evidence>
<dbReference type="InterPro" id="IPR009668">
    <property type="entry name" value="RNA_pol-assoc_fac_A49-like"/>
</dbReference>
<reference evidence="7 8" key="1">
    <citation type="submission" date="2014-02" db="EMBL/GenBank/DDBJ databases">
        <title>Transposable element dynamics among asymbiotic and ectomycorrhizal Amanita fungi.</title>
        <authorList>
            <consortium name="DOE Joint Genome Institute"/>
            <person name="Hess J."/>
            <person name="Skrede I."/>
            <person name="Wolfe B."/>
            <person name="LaButti K."/>
            <person name="Ohm R.A."/>
            <person name="Grigoriev I.V."/>
            <person name="Pringle A."/>
        </authorList>
    </citation>
    <scope>NUCLEOTIDE SEQUENCE [LARGE SCALE GENOMIC DNA]</scope>
    <source>
        <strain evidence="7 8">SKay4041</strain>
    </source>
</reference>
<dbReference type="GO" id="GO:0005730">
    <property type="term" value="C:nucleolus"/>
    <property type="evidence" value="ECO:0007669"/>
    <property type="project" value="UniProtKB-SubCell"/>
</dbReference>
<protein>
    <recommendedName>
        <fullName evidence="9">Rpa49 subunit specific to nuclear RNA polymerase I</fullName>
    </recommendedName>
</protein>
<sequence>MSTAKSQSRKRKRDSISSDGIVFKLSSPTPGKVGPLLVSYPALEPPTSTPFKCYTRKKAKADAATDGAKEQAQKNVLVVGETDSVEFVSNEDESKKASQAGCQYLISIYDRSTGVVKVLSTPKTPHILSRTVKSLKSILPAPVPSAVAYKEARNTLGETFGTKKAKAAIRAQERKHVDVGAMEGVMDFVMDGIERGSGGLMTQEQAKETADKNRPVPPYSTTATEPEDIYPLYDIIPEIEWKTLSINGFENASSDRDRIALLPYRHSQWTNNHLKSIINESGKTKKKNLKLLLYISALFMFYKAAQTPDIQKEKLGSKLTGISDLVIEGLLSRFSEVPRGSNKHQMTTRTKTMLLTHLFALCLKVDKFATDTTILAHDLSMSVTSVNQLFKSLGCKITTLNDKDLSRLGLPRSAATSKRAVLSAPVEFPKPKVGKK</sequence>
<evidence type="ECO:0008006" key="9">
    <source>
        <dbReference type="Google" id="ProtNLM"/>
    </source>
</evidence>
<dbReference type="GO" id="GO:0006351">
    <property type="term" value="P:DNA-templated transcription"/>
    <property type="evidence" value="ECO:0007669"/>
    <property type="project" value="InterPro"/>
</dbReference>
<dbReference type="Pfam" id="PF06870">
    <property type="entry name" value="RNA_pol_I_A49"/>
    <property type="match status" value="1"/>
</dbReference>
<keyword evidence="8" id="KW-1185">Reference proteome</keyword>
<evidence type="ECO:0000256" key="3">
    <source>
        <dbReference type="ARBA" id="ARBA00022478"/>
    </source>
</evidence>
<gene>
    <name evidence="7" type="ORF">AMATHDRAFT_8014</name>
</gene>
<dbReference type="GO" id="GO:0000428">
    <property type="term" value="C:DNA-directed RNA polymerase complex"/>
    <property type="evidence" value="ECO:0007669"/>
    <property type="project" value="UniProtKB-KW"/>
</dbReference>
<evidence type="ECO:0000313" key="7">
    <source>
        <dbReference type="EMBL" id="PFH46283.1"/>
    </source>
</evidence>
<dbReference type="AlphaFoldDB" id="A0A2A9NF57"/>
<dbReference type="OrthoDB" id="532500at2759"/>
<organism evidence="7 8">
    <name type="scientific">Amanita thiersii Skay4041</name>
    <dbReference type="NCBI Taxonomy" id="703135"/>
    <lineage>
        <taxon>Eukaryota</taxon>
        <taxon>Fungi</taxon>
        <taxon>Dikarya</taxon>
        <taxon>Basidiomycota</taxon>
        <taxon>Agaricomycotina</taxon>
        <taxon>Agaricomycetes</taxon>
        <taxon>Agaricomycetidae</taxon>
        <taxon>Agaricales</taxon>
        <taxon>Pluteineae</taxon>
        <taxon>Amanitaceae</taxon>
        <taxon>Amanita</taxon>
    </lineage>
</organism>
<comment type="similarity">
    <text evidence="2">Belongs to the eukaryotic RPA49/POLR1E RNA polymerase subunit family.</text>
</comment>
<dbReference type="GO" id="GO:0003677">
    <property type="term" value="F:DNA binding"/>
    <property type="evidence" value="ECO:0007669"/>
    <property type="project" value="InterPro"/>
</dbReference>
<dbReference type="STRING" id="703135.A0A2A9NF57"/>
<evidence type="ECO:0000256" key="2">
    <source>
        <dbReference type="ARBA" id="ARBA00009430"/>
    </source>
</evidence>
<dbReference type="EMBL" id="KZ302214">
    <property type="protein sequence ID" value="PFH46283.1"/>
    <property type="molecule type" value="Genomic_DNA"/>
</dbReference>
<dbReference type="PANTHER" id="PTHR14440">
    <property type="entry name" value="DNA-DIRECTED RNA POLYMERASE I SUBUNIT RPA49"/>
    <property type="match status" value="1"/>
</dbReference>
<evidence type="ECO:0000256" key="6">
    <source>
        <dbReference type="SAM" id="MobiDB-lite"/>
    </source>
</evidence>
<evidence type="ECO:0000256" key="4">
    <source>
        <dbReference type="ARBA" id="ARBA00023163"/>
    </source>
</evidence>